<proteinExistence type="predicted"/>
<gene>
    <name evidence="1" type="ORF">PHMEG_00035408</name>
</gene>
<evidence type="ECO:0000313" key="1">
    <source>
        <dbReference type="EMBL" id="OWY94772.1"/>
    </source>
</evidence>
<feature type="non-terminal residue" evidence="1">
    <location>
        <position position="1"/>
    </location>
</feature>
<protein>
    <submittedName>
        <fullName evidence="1">Uncharacterized protein</fullName>
    </submittedName>
</protein>
<dbReference type="Proteomes" id="UP000198211">
    <property type="component" value="Unassembled WGS sequence"/>
</dbReference>
<evidence type="ECO:0000313" key="2">
    <source>
        <dbReference type="Proteomes" id="UP000198211"/>
    </source>
</evidence>
<organism evidence="1 2">
    <name type="scientific">Phytophthora megakarya</name>
    <dbReference type="NCBI Taxonomy" id="4795"/>
    <lineage>
        <taxon>Eukaryota</taxon>
        <taxon>Sar</taxon>
        <taxon>Stramenopiles</taxon>
        <taxon>Oomycota</taxon>
        <taxon>Peronosporomycetes</taxon>
        <taxon>Peronosporales</taxon>
        <taxon>Peronosporaceae</taxon>
        <taxon>Phytophthora</taxon>
    </lineage>
</organism>
<name>A0A225UNT7_9STRA</name>
<keyword evidence="2" id="KW-1185">Reference proteome</keyword>
<accession>A0A225UNT7</accession>
<comment type="caution">
    <text evidence="1">The sequence shown here is derived from an EMBL/GenBank/DDBJ whole genome shotgun (WGS) entry which is preliminary data.</text>
</comment>
<dbReference type="AlphaFoldDB" id="A0A225UNT7"/>
<reference evidence="2" key="1">
    <citation type="submission" date="2017-03" db="EMBL/GenBank/DDBJ databases">
        <title>Phytopthora megakarya and P. palmivora, two closely related causual agents of cacao black pod achieved similar genome size and gene model numbers by different mechanisms.</title>
        <authorList>
            <person name="Ali S."/>
            <person name="Shao J."/>
            <person name="Larry D.J."/>
            <person name="Kronmiller B."/>
            <person name="Shen D."/>
            <person name="Strem M.D."/>
            <person name="Melnick R.L."/>
            <person name="Guiltinan M.J."/>
            <person name="Tyler B.M."/>
            <person name="Meinhardt L.W."/>
            <person name="Bailey B.A."/>
        </authorList>
    </citation>
    <scope>NUCLEOTIDE SEQUENCE [LARGE SCALE GENOMIC DNA]</scope>
    <source>
        <strain evidence="2">zdho120</strain>
    </source>
</reference>
<sequence length="50" mass="5484">AVDTLNVCPSSSLDGFSSHERRFGKKTDLRTLWAWGSLVHVHIPGVFAST</sequence>
<dbReference type="EMBL" id="NBNE01013866">
    <property type="protein sequence ID" value="OWY94772.1"/>
    <property type="molecule type" value="Genomic_DNA"/>
</dbReference>